<organism evidence="2 3">
    <name type="scientific">Hypholoma sublateritium (strain FD-334 SS-4)</name>
    <dbReference type="NCBI Taxonomy" id="945553"/>
    <lineage>
        <taxon>Eukaryota</taxon>
        <taxon>Fungi</taxon>
        <taxon>Dikarya</taxon>
        <taxon>Basidiomycota</taxon>
        <taxon>Agaricomycotina</taxon>
        <taxon>Agaricomycetes</taxon>
        <taxon>Agaricomycetidae</taxon>
        <taxon>Agaricales</taxon>
        <taxon>Agaricineae</taxon>
        <taxon>Strophariaceae</taxon>
        <taxon>Hypholoma</taxon>
    </lineage>
</organism>
<reference evidence="3" key="1">
    <citation type="submission" date="2014-04" db="EMBL/GenBank/DDBJ databases">
        <title>Evolutionary Origins and Diversification of the Mycorrhizal Mutualists.</title>
        <authorList>
            <consortium name="DOE Joint Genome Institute"/>
            <consortium name="Mycorrhizal Genomics Consortium"/>
            <person name="Kohler A."/>
            <person name="Kuo A."/>
            <person name="Nagy L.G."/>
            <person name="Floudas D."/>
            <person name="Copeland A."/>
            <person name="Barry K.W."/>
            <person name="Cichocki N."/>
            <person name="Veneault-Fourrey C."/>
            <person name="LaButti K."/>
            <person name="Lindquist E.A."/>
            <person name="Lipzen A."/>
            <person name="Lundell T."/>
            <person name="Morin E."/>
            <person name="Murat C."/>
            <person name="Riley R."/>
            <person name="Ohm R."/>
            <person name="Sun H."/>
            <person name="Tunlid A."/>
            <person name="Henrissat B."/>
            <person name="Grigoriev I.V."/>
            <person name="Hibbett D.S."/>
            <person name="Martin F."/>
        </authorList>
    </citation>
    <scope>NUCLEOTIDE SEQUENCE [LARGE SCALE GENOMIC DNA]</scope>
    <source>
        <strain evidence="3">FD-334 SS-4</strain>
    </source>
</reference>
<proteinExistence type="predicted"/>
<evidence type="ECO:0000259" key="1">
    <source>
        <dbReference type="PROSITE" id="PS00028"/>
    </source>
</evidence>
<keyword evidence="3" id="KW-1185">Reference proteome</keyword>
<accession>A0A0D2P738</accession>
<evidence type="ECO:0000313" key="3">
    <source>
        <dbReference type="Proteomes" id="UP000054270"/>
    </source>
</evidence>
<protein>
    <recommendedName>
        <fullName evidence="1">C2H2-type domain-containing protein</fullName>
    </recommendedName>
</protein>
<dbReference type="AlphaFoldDB" id="A0A0D2P738"/>
<dbReference type="PROSITE" id="PS00028">
    <property type="entry name" value="ZINC_FINGER_C2H2_1"/>
    <property type="match status" value="1"/>
</dbReference>
<dbReference type="OrthoDB" id="3258262at2759"/>
<evidence type="ECO:0000313" key="2">
    <source>
        <dbReference type="EMBL" id="KJA16185.1"/>
    </source>
</evidence>
<dbReference type="EMBL" id="KN817626">
    <property type="protein sequence ID" value="KJA16185.1"/>
    <property type="molecule type" value="Genomic_DNA"/>
</dbReference>
<dbReference type="OMA" id="STWEYSA"/>
<feature type="domain" description="C2H2-type" evidence="1">
    <location>
        <begin position="175"/>
        <end position="197"/>
    </location>
</feature>
<dbReference type="Proteomes" id="UP000054270">
    <property type="component" value="Unassembled WGS sequence"/>
</dbReference>
<name>A0A0D2P738_HYPSF</name>
<gene>
    <name evidence="2" type="ORF">HYPSUDRAFT_302662</name>
</gene>
<sequence length="253" mass="28413">MISAVADREVLLYAEQQSDPRIHKMSYGAGHPRRFASYFGFAGPAPAAIESRISHDSDGTWEFVTPQAAPVFEGTEAQRFAMMYRNGSLDSESSGSTLAAPPPGYHGPGLLEGKTEKGETEFPWEKPYTPIFGEKSPGITYDRARERGLLEVFQEAVSTSEKFYEHSPRGERIPCPRPGCKDHLSSASNLVYHLHIHNIEDNLVTCLQCRVTYENCVDIHRCPKRRTVFRHNSSVFSRRSISFLVNYRPLSTA</sequence>
<dbReference type="InterPro" id="IPR013087">
    <property type="entry name" value="Znf_C2H2_type"/>
</dbReference>